<sequence>MFKRHRSFVKALSFLCVLSLILSIIPPVGIWQSVKANDTTLYNGGYNSYNGQNRSYWLQQADKSGNILPSKNIKGKDLYFNCEIYAERRQIVYGEPWDVPENQEYGNFKADPNGYFLKDKTSGTRGWFRYLGYSISGAPFSDSKFPWDFTPEHITRDRLVPWASLTSEQKHDLGVSGYNPSVYSNKSWETISENLANLREEYENQPLSQLLHSISDLKTYGVFLGVDEKGSGAVKIIWKDSKGRLRYRTYVGMILQKGNPKVKTDSVTGSIDSYSYLTVVSGSSSDINNAVLRYDPATNQPPNINVHIIGSLEDKLGSNGTDPYYDKLTLTRNDVIQYQTVINYVKINGQNVTGSVIGKYVQATPTKKERDEVIFKTPEPGVTVALPPSMLKPGDNTVTISGKARVVFNTGEGQKGIDAGNSKSISFTIRVKPSLQQPSLQLSVVPAQSTVTVRTDDKGNLVYTPDSITHTVKPARVSNITVPAGFKVKKLEFVIDKDNSRVSNATTIIKTN</sequence>
<gene>
    <name evidence="1" type="ordered locus">Calow_1708</name>
</gene>
<evidence type="ECO:0000313" key="2">
    <source>
        <dbReference type="Proteomes" id="UP000006889"/>
    </source>
</evidence>
<dbReference type="OrthoDB" id="1717244at2"/>
<name>E4Q4H1_CALOW</name>
<reference evidence="1 2" key="2">
    <citation type="journal article" date="2011" name="J. Bacteriol.">
        <title>Complete genome sequences for the anaerobic, extremely thermophilic plant biomass-degrading bacteria Caldicellulosiruptor hydrothermalis, Caldicellulosiruptor kristjanssonii, Caldicellulosiruptor kronotskyensis, Caldicellulosiruptor owensenis, and Caldicellulosiruptor lactoaceticus.</title>
        <authorList>
            <person name="Blumer-Schuette S.E."/>
            <person name="Ozdemir I."/>
            <person name="Mistry D."/>
            <person name="Lucas S."/>
            <person name="Lapidus A."/>
            <person name="Cheng J.F."/>
            <person name="Goodwin L.A."/>
            <person name="Pitluck S."/>
            <person name="Land M.L."/>
            <person name="Hauser L.J."/>
            <person name="Woyke T."/>
            <person name="Mikhailova N."/>
            <person name="Pati A."/>
            <person name="Kyrpides N.C."/>
            <person name="Ivanova N."/>
            <person name="Detter J.C."/>
            <person name="Walston-Davenport K."/>
            <person name="Han S."/>
            <person name="Adams M.W."/>
            <person name="Kelly R.M."/>
        </authorList>
    </citation>
    <scope>NUCLEOTIDE SEQUENCE [LARGE SCALE GENOMIC DNA]</scope>
    <source>
        <strain evidence="2">ATCC 700167 / DSM 13100 / OL</strain>
    </source>
</reference>
<dbReference type="EMBL" id="CP002216">
    <property type="protein sequence ID" value="ADQ05250.1"/>
    <property type="molecule type" value="Genomic_DNA"/>
</dbReference>
<keyword evidence="2" id="KW-1185">Reference proteome</keyword>
<accession>E4Q4H1</accession>
<dbReference type="HOGENOM" id="CLU_531779_0_0_9"/>
<evidence type="ECO:0000313" key="1">
    <source>
        <dbReference type="EMBL" id="ADQ05250.1"/>
    </source>
</evidence>
<proteinExistence type="predicted"/>
<organism evidence="1 2">
    <name type="scientific">Caldicellulosiruptor owensensis (strain ATCC 700167 / DSM 13100 / OL)</name>
    <dbReference type="NCBI Taxonomy" id="632518"/>
    <lineage>
        <taxon>Bacteria</taxon>
        <taxon>Bacillati</taxon>
        <taxon>Bacillota</taxon>
        <taxon>Bacillota incertae sedis</taxon>
        <taxon>Caldicellulosiruptorales</taxon>
        <taxon>Caldicellulosiruptoraceae</taxon>
        <taxon>Caldicellulosiruptor</taxon>
    </lineage>
</organism>
<dbReference type="KEGG" id="cow:Calow_1708"/>
<dbReference type="RefSeq" id="WP_013412583.1">
    <property type="nucleotide sequence ID" value="NC_014657.1"/>
</dbReference>
<reference key="1">
    <citation type="submission" date="2010-09" db="EMBL/GenBank/DDBJ databases">
        <title>Complete sequence of Caldicellulosiruptor owensensis OL.</title>
        <authorList>
            <consortium name="US DOE Joint Genome Institute"/>
            <person name="Lucas S."/>
            <person name="Copeland A."/>
            <person name="Lapidus A."/>
            <person name="Cheng J.-F."/>
            <person name="Bruce D."/>
            <person name="Goodwin L."/>
            <person name="Pitluck S."/>
            <person name="Davenport K."/>
            <person name="Detter J.C."/>
            <person name="Han C."/>
            <person name="Tapia R."/>
            <person name="Land M."/>
            <person name="Hauser L."/>
            <person name="Chang Y.-J."/>
            <person name="Jeffries C."/>
            <person name="Kyrpides N."/>
            <person name="Ivanova N."/>
            <person name="Mikhailova N."/>
            <person name="Blumer-Schuette S.E."/>
            <person name="Kelly R.M."/>
            <person name="Woyke T."/>
        </authorList>
    </citation>
    <scope>NUCLEOTIDE SEQUENCE</scope>
    <source>
        <strain>OL</strain>
    </source>
</reference>
<protein>
    <submittedName>
        <fullName evidence="1">PKD domain-containing protein</fullName>
    </submittedName>
</protein>
<dbReference type="AlphaFoldDB" id="E4Q4H1"/>
<dbReference type="NCBIfam" id="NF047340">
    <property type="entry name" value="Athe_2463_dom"/>
    <property type="match status" value="1"/>
</dbReference>
<dbReference type="Proteomes" id="UP000006889">
    <property type="component" value="Chromosome"/>
</dbReference>